<protein>
    <recommendedName>
        <fullName evidence="1">Heterokaryon incompatibility domain-containing protein</fullName>
    </recommendedName>
</protein>
<dbReference type="PANTHER" id="PTHR24148:SF64">
    <property type="entry name" value="HETEROKARYON INCOMPATIBILITY DOMAIN-CONTAINING PROTEIN"/>
    <property type="match status" value="1"/>
</dbReference>
<dbReference type="EMBL" id="KN846956">
    <property type="protein sequence ID" value="KIW72717.1"/>
    <property type="molecule type" value="Genomic_DNA"/>
</dbReference>
<sequence length="688" mass="77838">MSSADMVDNSVFPFPPLPQATDSIRLLRTPRPAPTSDQLHFELHAFPLHEAPQYYGLSYNWGSPFLESGRGHSDEHTEWTGLRQTIYLNQLPYHVSQNLYDALGQISRDCPGIYLWIDAISISQIDTAEKNNQVGLMGRIFSSADNVFCWLGREDQHTFRAVEFMTLIYDMLGQVVAAGSDLRSAIQLHIEDERAVSLMRETSSGKFPIEGPPPSLMHWQAFLHLCQRRYFTRLWIVQEYGLAKDPVFLCGSHSFSWRILSLSSMYATMGLWVGEFLTKYGLDGSPFKILNAISAASLRGWDMDAYRQTQLQRKNITADSQTPYLILSHALAMSPMFRAFDAHDRIYALLGLALYRTKPPGMLPIQPRYETDVSILFREVASVLTLGLPTLTCLAMVEDRTVRKTPDLPSWVPDFNLQEDRGSGSDTFARLCAGVGPDLLGVLSRTIDGSRLSLQGTFVDSIEEYANPMPTGRYDYPRSTLKSILELVQCLPPVYEHTAQDRLEALWRTLVWDMDQHTDSRATATTGECFPQWLGKPLVRHSGRVDLDWDADKTCALTELLLSLIQRSAYADSYLAQSPLAGLREGKTHLIDLTRQHEFDLRADVFLKRCHFPCRKLMRTSTNYLGLCLPSAERGDQVWILSGGRLPVILRPVPESDTYEFLGEAFVHGISFGEYLQREPTFRVVTLV</sequence>
<keyword evidence="3" id="KW-1185">Reference proteome</keyword>
<reference evidence="2 3" key="1">
    <citation type="submission" date="2015-01" db="EMBL/GenBank/DDBJ databases">
        <title>The Genome Sequence of Capronia semiimmersa CBS27337.</title>
        <authorList>
            <consortium name="The Broad Institute Genomics Platform"/>
            <person name="Cuomo C."/>
            <person name="de Hoog S."/>
            <person name="Gorbushina A."/>
            <person name="Stielow B."/>
            <person name="Teixiera M."/>
            <person name="Abouelleil A."/>
            <person name="Chapman S.B."/>
            <person name="Priest M."/>
            <person name="Young S.K."/>
            <person name="Wortman J."/>
            <person name="Nusbaum C."/>
            <person name="Birren B."/>
        </authorList>
    </citation>
    <scope>NUCLEOTIDE SEQUENCE [LARGE SCALE GENOMIC DNA]</scope>
    <source>
        <strain evidence="2 3">CBS 27337</strain>
    </source>
</reference>
<dbReference type="PANTHER" id="PTHR24148">
    <property type="entry name" value="ANKYRIN REPEAT DOMAIN-CONTAINING PROTEIN 39 HOMOLOG-RELATED"/>
    <property type="match status" value="1"/>
</dbReference>
<dbReference type="STRING" id="5601.A0A0D2EEJ2"/>
<dbReference type="Pfam" id="PF26639">
    <property type="entry name" value="Het-6_barrel"/>
    <property type="match status" value="1"/>
</dbReference>
<evidence type="ECO:0000259" key="1">
    <source>
        <dbReference type="Pfam" id="PF06985"/>
    </source>
</evidence>
<dbReference type="Pfam" id="PF06985">
    <property type="entry name" value="HET"/>
    <property type="match status" value="1"/>
</dbReference>
<organism evidence="2 3">
    <name type="scientific">Phialophora macrospora</name>
    <dbReference type="NCBI Taxonomy" id="1851006"/>
    <lineage>
        <taxon>Eukaryota</taxon>
        <taxon>Fungi</taxon>
        <taxon>Dikarya</taxon>
        <taxon>Ascomycota</taxon>
        <taxon>Pezizomycotina</taxon>
        <taxon>Eurotiomycetes</taxon>
        <taxon>Chaetothyriomycetidae</taxon>
        <taxon>Chaetothyriales</taxon>
        <taxon>Herpotrichiellaceae</taxon>
        <taxon>Phialophora</taxon>
    </lineage>
</organism>
<dbReference type="InterPro" id="IPR010730">
    <property type="entry name" value="HET"/>
</dbReference>
<evidence type="ECO:0000313" key="3">
    <source>
        <dbReference type="Proteomes" id="UP000054266"/>
    </source>
</evidence>
<evidence type="ECO:0000313" key="2">
    <source>
        <dbReference type="EMBL" id="KIW72717.1"/>
    </source>
</evidence>
<accession>A0A0D2EEJ2</accession>
<name>A0A0D2EEJ2_9EURO</name>
<feature type="domain" description="Heterokaryon incompatibility" evidence="1">
    <location>
        <begin position="54"/>
        <end position="239"/>
    </location>
</feature>
<dbReference type="InterPro" id="IPR052895">
    <property type="entry name" value="HetReg/Transcr_Mod"/>
</dbReference>
<gene>
    <name evidence="2" type="ORF">PV04_00893</name>
</gene>
<dbReference type="HOGENOM" id="CLU_004184_7_0_1"/>
<proteinExistence type="predicted"/>
<dbReference type="Proteomes" id="UP000054266">
    <property type="component" value="Unassembled WGS sequence"/>
</dbReference>
<dbReference type="AlphaFoldDB" id="A0A0D2EEJ2"/>